<dbReference type="OrthoDB" id="1957143at2"/>
<dbReference type="RefSeq" id="WP_072888085.1">
    <property type="nucleotide sequence ID" value="NZ_FRAE01000019.1"/>
</dbReference>
<keyword evidence="2" id="KW-1185">Reference proteome</keyword>
<evidence type="ECO:0008006" key="3">
    <source>
        <dbReference type="Google" id="ProtNLM"/>
    </source>
</evidence>
<dbReference type="EMBL" id="FRAE01000019">
    <property type="protein sequence ID" value="SHJ89332.1"/>
    <property type="molecule type" value="Genomic_DNA"/>
</dbReference>
<organism evidence="1 2">
    <name type="scientific">Tepidibacter formicigenes DSM 15518</name>
    <dbReference type="NCBI Taxonomy" id="1123349"/>
    <lineage>
        <taxon>Bacteria</taxon>
        <taxon>Bacillati</taxon>
        <taxon>Bacillota</taxon>
        <taxon>Clostridia</taxon>
        <taxon>Peptostreptococcales</taxon>
        <taxon>Peptostreptococcaceae</taxon>
        <taxon>Tepidibacter</taxon>
    </lineage>
</organism>
<dbReference type="Proteomes" id="UP000242497">
    <property type="component" value="Unassembled WGS sequence"/>
</dbReference>
<name>A0A1M6N120_9FIRM</name>
<dbReference type="AlphaFoldDB" id="A0A1M6N120"/>
<protein>
    <recommendedName>
        <fullName evidence="3">Amphi-Trp domain-containing protein</fullName>
    </recommendedName>
</protein>
<reference evidence="2" key="1">
    <citation type="submission" date="2016-11" db="EMBL/GenBank/DDBJ databases">
        <authorList>
            <person name="Varghese N."/>
            <person name="Submissions S."/>
        </authorList>
    </citation>
    <scope>NUCLEOTIDE SEQUENCE [LARGE SCALE GENOMIC DNA]</scope>
    <source>
        <strain evidence="2">DSM 15518</strain>
    </source>
</reference>
<proteinExistence type="predicted"/>
<accession>A0A1M6N120</accession>
<evidence type="ECO:0000313" key="2">
    <source>
        <dbReference type="Proteomes" id="UP000242497"/>
    </source>
</evidence>
<sequence>MKYQEKYVGSKEELFTFLKENYSKLMKDLLEIEGKKVKIPEDKELEYKIKYENDEFEGSYAVKITWVNKEEFEEDDEF</sequence>
<evidence type="ECO:0000313" key="1">
    <source>
        <dbReference type="EMBL" id="SHJ89332.1"/>
    </source>
</evidence>
<gene>
    <name evidence="1" type="ORF">SAMN02744037_01124</name>
</gene>
<dbReference type="STRING" id="1123349.SAMN02744037_01124"/>